<dbReference type="KEGG" id="scm:SCHCO_02547405"/>
<evidence type="ECO:0000259" key="9">
    <source>
        <dbReference type="Pfam" id="PF13813"/>
    </source>
</evidence>
<dbReference type="HOGENOM" id="CLU_032731_1_0_1"/>
<dbReference type="InterPro" id="IPR044851">
    <property type="entry name" value="Wax_synthase"/>
</dbReference>
<evidence type="ECO:0000313" key="11">
    <source>
        <dbReference type="Proteomes" id="UP000007431"/>
    </source>
</evidence>
<keyword evidence="7 8" id="KW-0472">Membrane</keyword>
<evidence type="ECO:0000256" key="3">
    <source>
        <dbReference type="ARBA" id="ARBA00007282"/>
    </source>
</evidence>
<keyword evidence="11" id="KW-1185">Reference proteome</keyword>
<dbReference type="GeneID" id="9588064"/>
<gene>
    <name evidence="10" type="ORF">SCHCODRAFT_16421</name>
</gene>
<evidence type="ECO:0000256" key="7">
    <source>
        <dbReference type="ARBA" id="ARBA00023136"/>
    </source>
</evidence>
<proteinExistence type="inferred from homology"/>
<dbReference type="Proteomes" id="UP000007431">
    <property type="component" value="Unassembled WGS sequence"/>
</dbReference>
<evidence type="ECO:0000256" key="2">
    <source>
        <dbReference type="ARBA" id="ARBA00005179"/>
    </source>
</evidence>
<evidence type="ECO:0000256" key="4">
    <source>
        <dbReference type="ARBA" id="ARBA00022679"/>
    </source>
</evidence>
<dbReference type="eggNOG" id="ENOG502SI5I">
    <property type="taxonomic scope" value="Eukaryota"/>
</dbReference>
<dbReference type="GO" id="GO:0008374">
    <property type="term" value="F:O-acyltransferase activity"/>
    <property type="evidence" value="ECO:0007669"/>
    <property type="project" value="InterPro"/>
</dbReference>
<comment type="similarity">
    <text evidence="3">Belongs to the wax synthase family.</text>
</comment>
<protein>
    <recommendedName>
        <fullName evidence="9">Wax synthase domain-containing protein</fullName>
    </recommendedName>
</protein>
<dbReference type="GO" id="GO:0016020">
    <property type="term" value="C:membrane"/>
    <property type="evidence" value="ECO:0007669"/>
    <property type="project" value="UniProtKB-SubCell"/>
</dbReference>
<evidence type="ECO:0000256" key="8">
    <source>
        <dbReference type="SAM" id="Phobius"/>
    </source>
</evidence>
<dbReference type="PANTHER" id="PTHR31595">
    <property type="entry name" value="LONG-CHAIN-ALCOHOL O-FATTY-ACYLTRANSFERASE 3-RELATED"/>
    <property type="match status" value="1"/>
</dbReference>
<keyword evidence="4" id="KW-0808">Transferase</keyword>
<feature type="transmembrane region" description="Helical" evidence="8">
    <location>
        <begin position="6"/>
        <end position="26"/>
    </location>
</feature>
<name>D8Q957_SCHCM</name>
<keyword evidence="6 8" id="KW-1133">Transmembrane helix</keyword>
<organism evidence="11">
    <name type="scientific">Schizophyllum commune (strain H4-8 / FGSC 9210)</name>
    <name type="common">Split gill fungus</name>
    <dbReference type="NCBI Taxonomy" id="578458"/>
    <lineage>
        <taxon>Eukaryota</taxon>
        <taxon>Fungi</taxon>
        <taxon>Dikarya</taxon>
        <taxon>Basidiomycota</taxon>
        <taxon>Agaricomycotina</taxon>
        <taxon>Agaricomycetes</taxon>
        <taxon>Agaricomycetidae</taxon>
        <taxon>Agaricales</taxon>
        <taxon>Schizophyllaceae</taxon>
        <taxon>Schizophyllum</taxon>
    </lineage>
</organism>
<feature type="transmembrane region" description="Helical" evidence="8">
    <location>
        <begin position="33"/>
        <end position="50"/>
    </location>
</feature>
<comment type="subcellular location">
    <subcellularLocation>
        <location evidence="1">Membrane</location>
        <topology evidence="1">Multi-pass membrane protein</topology>
    </subcellularLocation>
</comment>
<dbReference type="InterPro" id="IPR032805">
    <property type="entry name" value="Wax_synthase_dom"/>
</dbReference>
<comment type="pathway">
    <text evidence="2">Secondary metabolite biosynthesis.</text>
</comment>
<dbReference type="VEuPathDB" id="FungiDB:SCHCODRAFT_02547405"/>
<dbReference type="OMA" id="WHQCLRR"/>
<reference evidence="10 11" key="1">
    <citation type="journal article" date="2010" name="Nat. Biotechnol.">
        <title>Genome sequence of the model mushroom Schizophyllum commune.</title>
        <authorList>
            <person name="Ohm R.A."/>
            <person name="de Jong J.F."/>
            <person name="Lugones L.G."/>
            <person name="Aerts A."/>
            <person name="Kothe E."/>
            <person name="Stajich J.E."/>
            <person name="de Vries R.P."/>
            <person name="Record E."/>
            <person name="Levasseur A."/>
            <person name="Baker S.E."/>
            <person name="Bartholomew K.A."/>
            <person name="Coutinho P.M."/>
            <person name="Erdmann S."/>
            <person name="Fowler T.J."/>
            <person name="Gathman A.C."/>
            <person name="Lombard V."/>
            <person name="Henrissat B."/>
            <person name="Knabe N."/>
            <person name="Kuees U."/>
            <person name="Lilly W.W."/>
            <person name="Lindquist E."/>
            <person name="Lucas S."/>
            <person name="Magnuson J.K."/>
            <person name="Piumi F."/>
            <person name="Raudaskoski M."/>
            <person name="Salamov A."/>
            <person name="Schmutz J."/>
            <person name="Schwarze F.W.M.R."/>
            <person name="vanKuyk P.A."/>
            <person name="Horton J.S."/>
            <person name="Grigoriev I.V."/>
            <person name="Woesten H.A.B."/>
        </authorList>
    </citation>
    <scope>NUCLEOTIDE SEQUENCE [LARGE SCALE GENOMIC DNA]</scope>
    <source>
        <strain evidence="11">H4-8 / FGSC 9210</strain>
    </source>
</reference>
<dbReference type="OrthoDB" id="1077582at2759"/>
<evidence type="ECO:0000313" key="10">
    <source>
        <dbReference type="EMBL" id="EFI95595.1"/>
    </source>
</evidence>
<keyword evidence="5 8" id="KW-0812">Transmembrane</keyword>
<evidence type="ECO:0000256" key="6">
    <source>
        <dbReference type="ARBA" id="ARBA00022989"/>
    </source>
</evidence>
<feature type="transmembrane region" description="Helical" evidence="8">
    <location>
        <begin position="62"/>
        <end position="83"/>
    </location>
</feature>
<dbReference type="AlphaFoldDB" id="D8Q957"/>
<dbReference type="PANTHER" id="PTHR31595:SF57">
    <property type="entry name" value="OS04G0481900 PROTEIN"/>
    <property type="match status" value="1"/>
</dbReference>
<dbReference type="RefSeq" id="XP_003030498.1">
    <property type="nucleotide sequence ID" value="XM_003030452.1"/>
</dbReference>
<sequence>MPDRYHNPSLFFACSLCMIGPIPFMIATRPPPAVRVAVFAAQVAISVYAVSTMTLGNAALDYQFASLGFGWPAFTALHFYFLSDPLHDGTRHRNDMQAAKDMPFGKRLWWATCLLWASRGVGWTTAIPHLPQVPHFRSRKDFIVSRLRDTAFFYFLTDCCGTYFEQNPLTSWRAAERLPISSQGLLFQCITITVTVIHFWANSQMMYSELSIIAALLGQEPRDWPPMWGDLGEAYTLRKIWGRVWHQLMRRYVASTGKAVVNLLGVKRGTNASSYIQLYIGFLASGITHVWGDRQIDVTVGRSIRFFLLQAIAITFEDGVIAVGRTLGIKENATTRLVGRVWSAAWLLATVKLLVDPALSTGEPVDSGLPFSVIGAVWRAAGMEGKMNFPWPEPTVI</sequence>
<dbReference type="EMBL" id="GL377308">
    <property type="protein sequence ID" value="EFI95595.1"/>
    <property type="molecule type" value="Genomic_DNA"/>
</dbReference>
<dbReference type="GO" id="GO:0006629">
    <property type="term" value="P:lipid metabolic process"/>
    <property type="evidence" value="ECO:0007669"/>
    <property type="project" value="InterPro"/>
</dbReference>
<evidence type="ECO:0000256" key="1">
    <source>
        <dbReference type="ARBA" id="ARBA00004141"/>
    </source>
</evidence>
<evidence type="ECO:0000256" key="5">
    <source>
        <dbReference type="ARBA" id="ARBA00022692"/>
    </source>
</evidence>
<feature type="domain" description="Wax synthase" evidence="9">
    <location>
        <begin position="224"/>
        <end position="308"/>
    </location>
</feature>
<dbReference type="InParanoid" id="D8Q957"/>
<accession>D8Q957</accession>
<dbReference type="Pfam" id="PF13813">
    <property type="entry name" value="MBOAT_2"/>
    <property type="match status" value="1"/>
</dbReference>